<organism evidence="1 2">
    <name type="scientific">Kaistella haifensis DSM 19056</name>
    <dbReference type="NCBI Taxonomy" id="1450526"/>
    <lineage>
        <taxon>Bacteria</taxon>
        <taxon>Pseudomonadati</taxon>
        <taxon>Bacteroidota</taxon>
        <taxon>Flavobacteriia</taxon>
        <taxon>Flavobacteriales</taxon>
        <taxon>Weeksellaceae</taxon>
        <taxon>Chryseobacterium group</taxon>
        <taxon>Kaistella</taxon>
    </lineage>
</organism>
<dbReference type="AlphaFoldDB" id="A0A246BC75"/>
<reference evidence="1 2" key="1">
    <citation type="submission" date="2017-05" db="EMBL/GenBank/DDBJ databases">
        <title>Genome of Chryseobacterium haifense.</title>
        <authorList>
            <person name="Newman J.D."/>
        </authorList>
    </citation>
    <scope>NUCLEOTIDE SEQUENCE [LARGE SCALE GENOMIC DNA]</scope>
    <source>
        <strain evidence="1 2">DSM 19056</strain>
    </source>
</reference>
<dbReference type="Proteomes" id="UP000197587">
    <property type="component" value="Unassembled WGS sequence"/>
</dbReference>
<evidence type="ECO:0000313" key="1">
    <source>
        <dbReference type="EMBL" id="OWK99284.1"/>
    </source>
</evidence>
<gene>
    <name evidence="1" type="ORF">AP75_02000</name>
</gene>
<dbReference type="EMBL" id="JASZ02000002">
    <property type="protein sequence ID" value="OWK99284.1"/>
    <property type="molecule type" value="Genomic_DNA"/>
</dbReference>
<accession>A0A246BC75</accession>
<protein>
    <submittedName>
        <fullName evidence="1">Uncharacterized protein</fullName>
    </submittedName>
</protein>
<comment type="caution">
    <text evidence="1">The sequence shown here is derived from an EMBL/GenBank/DDBJ whole genome shotgun (WGS) entry which is preliminary data.</text>
</comment>
<sequence>MLAKIEQKISVAKVIEESPLVMTLGRKRPVVDQISRIIEFFLEVTGKELYDYQIDILAGDLYEKFKTDALEDIILMFKMARQGEFGKVYKCDTFEIMDWSNKYLDVKAATREKLLKKKQEPRTEAKVGKYFNELPKELQEKFETLVQPKKDFLPQKAVDALTREKMHRELAEKIKKEK</sequence>
<keyword evidence="2" id="KW-1185">Reference proteome</keyword>
<evidence type="ECO:0000313" key="2">
    <source>
        <dbReference type="Proteomes" id="UP000197587"/>
    </source>
</evidence>
<name>A0A246BC75_9FLAO</name>
<proteinExistence type="predicted"/>